<dbReference type="AlphaFoldDB" id="A0A411WQK1"/>
<dbReference type="RefSeq" id="WP_130593361.1">
    <property type="nucleotide sequence ID" value="NZ_CP034752.1"/>
</dbReference>
<reference evidence="1 2" key="1">
    <citation type="submission" date="2019-03" db="EMBL/GenBank/DDBJ databases">
        <title>Pragia sp. nov. isolated from the gut tract of Carduelis flavirostris.</title>
        <authorList>
            <person name="Ge Y."/>
        </authorList>
    </citation>
    <scope>NUCLEOTIDE SEQUENCE [LARGE SCALE GENOMIC DNA]</scope>
    <source>
        <strain evidence="1 2">CF-458</strain>
    </source>
</reference>
<evidence type="ECO:0000313" key="1">
    <source>
        <dbReference type="EMBL" id="QBH98436.1"/>
    </source>
</evidence>
<name>A0A411WQK1_9GAMM</name>
<dbReference type="KEGG" id="prag:EKN56_19795"/>
<proteinExistence type="predicted"/>
<sequence length="122" mass="13732">MSTQIKLNRKHIAQAFLDYCRCRNGGHSVMAVTVGSQKIILSDLTVDAISRCLTDCFEVKCFQKLGRDKAMPQLMATYSGMLNKDNTKLMPEGIEFMNLVMTNSVEIALKNPKDNTFGLEMY</sequence>
<protein>
    <submittedName>
        <fullName evidence="1">Uncharacterized protein</fullName>
    </submittedName>
</protein>
<evidence type="ECO:0000313" key="2">
    <source>
        <dbReference type="Proteomes" id="UP000293154"/>
    </source>
</evidence>
<gene>
    <name evidence="1" type="ORF">EKN56_19795</name>
</gene>
<dbReference type="Proteomes" id="UP000293154">
    <property type="component" value="Chromosome"/>
</dbReference>
<keyword evidence="2" id="KW-1185">Reference proteome</keyword>
<organism evidence="1 2">
    <name type="scientific">Limnobaculum zhutongyuii</name>
    <dbReference type="NCBI Taxonomy" id="2498113"/>
    <lineage>
        <taxon>Bacteria</taxon>
        <taxon>Pseudomonadati</taxon>
        <taxon>Pseudomonadota</taxon>
        <taxon>Gammaproteobacteria</taxon>
        <taxon>Enterobacterales</taxon>
        <taxon>Budviciaceae</taxon>
        <taxon>Limnobaculum</taxon>
    </lineage>
</organism>
<accession>A0A411WQK1</accession>
<dbReference type="OrthoDB" id="6493238at2"/>
<dbReference type="EMBL" id="CP034752">
    <property type="protein sequence ID" value="QBH98436.1"/>
    <property type="molecule type" value="Genomic_DNA"/>
</dbReference>